<dbReference type="PANTHER" id="PTHR33050">
    <property type="entry name" value="REVERSE TRANSCRIPTASE DOMAIN-CONTAINING PROTEIN"/>
    <property type="match status" value="1"/>
</dbReference>
<evidence type="ECO:0000259" key="2">
    <source>
        <dbReference type="PROSITE" id="PS50879"/>
    </source>
</evidence>
<dbReference type="PANTHER" id="PTHR33050:SF7">
    <property type="entry name" value="RIBONUCLEASE H"/>
    <property type="match status" value="1"/>
</dbReference>
<dbReference type="CDD" id="cd03714">
    <property type="entry name" value="RT_DIRS1"/>
    <property type="match status" value="1"/>
</dbReference>
<feature type="domain" description="Reverse transcriptase" evidence="1">
    <location>
        <begin position="1"/>
        <end position="143"/>
    </location>
</feature>
<dbReference type="Proteomes" id="UP000791440">
    <property type="component" value="Unassembled WGS sequence"/>
</dbReference>
<feature type="domain" description="RNase H type-1" evidence="2">
    <location>
        <begin position="247"/>
        <end position="371"/>
    </location>
</feature>
<sequence>MEDYRTACKLIPRRGYLATIDLKDAYFLIPIRLADRKYLRFQFQPHNSTKIVTYEFSGMPFGLSVAPRVFTKIMREAIGYLRHRGHKSVFYLDDILCIGDTYQQCYINVKETLNLLKCLGFVINYDKSNLTPRHTCKFLGFNYDAISLNLCLPPDKRSKIMGLIIKFSKLPLCSIREFSQLIGVLISACPAVKYGWMYTKILEQQKYLSLLKYGNYDTKITPSKVILKDLHWWSRNIQTTVNFIRQPNYDIEIYTDASRSGWGAVSNDAKRSGRWKDTEKIHHINYLELMAAFLGLKSFANELRNCAILLRIDNTTAISYINRMGGVQHAHLNNLARSLWQWCEQRNIWIFASYVNTKENKADAASRAVNPDTEWSLSDNAFKDIIRHFGLPKIDLFASRENAKCPKFVSWKQDPDAVAVDAFTLNWNLDYFYAFPPFSLILRCLRKIIDDEANGILVYPYWPSQPWFPLLQNLIVSDVLYLNPNKYLLQSHFRDHHPLHKNLTLGVARLSGGRSFGTALAQNRQH</sequence>
<dbReference type="InterPro" id="IPR052055">
    <property type="entry name" value="Hepadnavirus_pol/RT"/>
</dbReference>
<evidence type="ECO:0000313" key="3">
    <source>
        <dbReference type="EMBL" id="KAG6456482.1"/>
    </source>
</evidence>
<reference evidence="3" key="2">
    <citation type="submission" date="2020-12" db="EMBL/GenBank/DDBJ databases">
        <authorList>
            <person name="Kanost M."/>
        </authorList>
    </citation>
    <scope>NUCLEOTIDE SEQUENCE</scope>
</reference>
<dbReference type="CDD" id="cd09275">
    <property type="entry name" value="RNase_HI_RT_DIRS1"/>
    <property type="match status" value="1"/>
</dbReference>
<protein>
    <recommendedName>
        <fullName evidence="5">Reverse transcriptase domain-containing protein</fullName>
    </recommendedName>
</protein>
<keyword evidence="4" id="KW-1185">Reference proteome</keyword>
<dbReference type="PROSITE" id="PS50878">
    <property type="entry name" value="RT_POL"/>
    <property type="match status" value="1"/>
</dbReference>
<organism evidence="3 4">
    <name type="scientific">Manduca sexta</name>
    <name type="common">Tobacco hawkmoth</name>
    <name type="synonym">Tobacco hornworm</name>
    <dbReference type="NCBI Taxonomy" id="7130"/>
    <lineage>
        <taxon>Eukaryota</taxon>
        <taxon>Metazoa</taxon>
        <taxon>Ecdysozoa</taxon>
        <taxon>Arthropoda</taxon>
        <taxon>Hexapoda</taxon>
        <taxon>Insecta</taxon>
        <taxon>Pterygota</taxon>
        <taxon>Neoptera</taxon>
        <taxon>Endopterygota</taxon>
        <taxon>Lepidoptera</taxon>
        <taxon>Glossata</taxon>
        <taxon>Ditrysia</taxon>
        <taxon>Bombycoidea</taxon>
        <taxon>Sphingidae</taxon>
        <taxon>Sphinginae</taxon>
        <taxon>Sphingini</taxon>
        <taxon>Manduca</taxon>
    </lineage>
</organism>
<dbReference type="InterPro" id="IPR000477">
    <property type="entry name" value="RT_dom"/>
</dbReference>
<evidence type="ECO:0000259" key="1">
    <source>
        <dbReference type="PROSITE" id="PS50878"/>
    </source>
</evidence>
<dbReference type="InterPro" id="IPR002156">
    <property type="entry name" value="RNaseH_domain"/>
</dbReference>
<proteinExistence type="predicted"/>
<dbReference type="Pfam" id="PF00078">
    <property type="entry name" value="RVT_1"/>
    <property type="match status" value="1"/>
</dbReference>
<dbReference type="AlphaFoldDB" id="A0A921ZGQ0"/>
<dbReference type="PROSITE" id="PS50879">
    <property type="entry name" value="RNASE_H_1"/>
    <property type="match status" value="1"/>
</dbReference>
<evidence type="ECO:0008006" key="5">
    <source>
        <dbReference type="Google" id="ProtNLM"/>
    </source>
</evidence>
<dbReference type="GO" id="GO:0003676">
    <property type="term" value="F:nucleic acid binding"/>
    <property type="evidence" value="ECO:0007669"/>
    <property type="project" value="InterPro"/>
</dbReference>
<dbReference type="EMBL" id="JH668513">
    <property type="protein sequence ID" value="KAG6456482.1"/>
    <property type="molecule type" value="Genomic_DNA"/>
</dbReference>
<dbReference type="GO" id="GO:0004523">
    <property type="term" value="F:RNA-DNA hybrid ribonuclease activity"/>
    <property type="evidence" value="ECO:0007669"/>
    <property type="project" value="InterPro"/>
</dbReference>
<evidence type="ECO:0000313" key="4">
    <source>
        <dbReference type="Proteomes" id="UP000791440"/>
    </source>
</evidence>
<gene>
    <name evidence="3" type="ORF">O3G_MSEX009753</name>
</gene>
<accession>A0A921ZGQ0</accession>
<comment type="caution">
    <text evidence="3">The sequence shown here is derived from an EMBL/GenBank/DDBJ whole genome shotgun (WGS) entry which is preliminary data.</text>
</comment>
<name>A0A921ZGQ0_MANSE</name>
<reference evidence="3" key="1">
    <citation type="journal article" date="2016" name="Insect Biochem. Mol. Biol.">
        <title>Multifaceted biological insights from a draft genome sequence of the tobacco hornworm moth, Manduca sexta.</title>
        <authorList>
            <person name="Kanost M.R."/>
            <person name="Arrese E.L."/>
            <person name="Cao X."/>
            <person name="Chen Y.R."/>
            <person name="Chellapilla S."/>
            <person name="Goldsmith M.R."/>
            <person name="Grosse-Wilde E."/>
            <person name="Heckel D.G."/>
            <person name="Herndon N."/>
            <person name="Jiang H."/>
            <person name="Papanicolaou A."/>
            <person name="Qu J."/>
            <person name="Soulages J.L."/>
            <person name="Vogel H."/>
            <person name="Walters J."/>
            <person name="Waterhouse R.M."/>
            <person name="Ahn S.J."/>
            <person name="Almeida F.C."/>
            <person name="An C."/>
            <person name="Aqrawi P."/>
            <person name="Bretschneider A."/>
            <person name="Bryant W.B."/>
            <person name="Bucks S."/>
            <person name="Chao H."/>
            <person name="Chevignon G."/>
            <person name="Christen J.M."/>
            <person name="Clarke D.F."/>
            <person name="Dittmer N.T."/>
            <person name="Ferguson L.C.F."/>
            <person name="Garavelou S."/>
            <person name="Gordon K.H.J."/>
            <person name="Gunaratna R.T."/>
            <person name="Han Y."/>
            <person name="Hauser F."/>
            <person name="He Y."/>
            <person name="Heidel-Fischer H."/>
            <person name="Hirsh A."/>
            <person name="Hu Y."/>
            <person name="Jiang H."/>
            <person name="Kalra D."/>
            <person name="Klinner C."/>
            <person name="Konig C."/>
            <person name="Kovar C."/>
            <person name="Kroll A.R."/>
            <person name="Kuwar S.S."/>
            <person name="Lee S.L."/>
            <person name="Lehman R."/>
            <person name="Li K."/>
            <person name="Li Z."/>
            <person name="Liang H."/>
            <person name="Lovelace S."/>
            <person name="Lu Z."/>
            <person name="Mansfield J.H."/>
            <person name="McCulloch K.J."/>
            <person name="Mathew T."/>
            <person name="Morton B."/>
            <person name="Muzny D.M."/>
            <person name="Neunemann D."/>
            <person name="Ongeri F."/>
            <person name="Pauchet Y."/>
            <person name="Pu L.L."/>
            <person name="Pyrousis I."/>
            <person name="Rao X.J."/>
            <person name="Redding A."/>
            <person name="Roesel C."/>
            <person name="Sanchez-Gracia A."/>
            <person name="Schaack S."/>
            <person name="Shukla A."/>
            <person name="Tetreau G."/>
            <person name="Wang Y."/>
            <person name="Xiong G.H."/>
            <person name="Traut W."/>
            <person name="Walsh T.K."/>
            <person name="Worley K.C."/>
            <person name="Wu D."/>
            <person name="Wu W."/>
            <person name="Wu Y.Q."/>
            <person name="Zhang X."/>
            <person name="Zou Z."/>
            <person name="Zucker H."/>
            <person name="Briscoe A.D."/>
            <person name="Burmester T."/>
            <person name="Clem R.J."/>
            <person name="Feyereisen R."/>
            <person name="Grimmelikhuijzen C.J.P."/>
            <person name="Hamodrakas S.J."/>
            <person name="Hansson B.S."/>
            <person name="Huguet E."/>
            <person name="Jermiin L.S."/>
            <person name="Lan Q."/>
            <person name="Lehman H.K."/>
            <person name="Lorenzen M."/>
            <person name="Merzendorfer H."/>
            <person name="Michalopoulos I."/>
            <person name="Morton D.B."/>
            <person name="Muthukrishnan S."/>
            <person name="Oakeshott J.G."/>
            <person name="Palmer W."/>
            <person name="Park Y."/>
            <person name="Passarelli A.L."/>
            <person name="Rozas J."/>
            <person name="Schwartz L.M."/>
            <person name="Smith W."/>
            <person name="Southgate A."/>
            <person name="Vilcinskas A."/>
            <person name="Vogt R."/>
            <person name="Wang P."/>
            <person name="Werren J."/>
            <person name="Yu X.Q."/>
            <person name="Zhou J.J."/>
            <person name="Brown S.J."/>
            <person name="Scherer S.E."/>
            <person name="Richards S."/>
            <person name="Blissard G.W."/>
        </authorList>
    </citation>
    <scope>NUCLEOTIDE SEQUENCE</scope>
</reference>